<proteinExistence type="predicted"/>
<dbReference type="EMBL" id="GBXM01096068">
    <property type="protein sequence ID" value="JAH12509.1"/>
    <property type="molecule type" value="Transcribed_RNA"/>
</dbReference>
<reference evidence="1" key="2">
    <citation type="journal article" date="2015" name="Fish Shellfish Immunol.">
        <title>Early steps in the European eel (Anguilla anguilla)-Vibrio vulnificus interaction in the gills: Role of the RtxA13 toxin.</title>
        <authorList>
            <person name="Callol A."/>
            <person name="Pajuelo D."/>
            <person name="Ebbesson L."/>
            <person name="Teles M."/>
            <person name="MacKenzie S."/>
            <person name="Amaro C."/>
        </authorList>
    </citation>
    <scope>NUCLEOTIDE SEQUENCE</scope>
</reference>
<evidence type="ECO:0000313" key="1">
    <source>
        <dbReference type="EMBL" id="JAH12509.1"/>
    </source>
</evidence>
<sequence>MSDCKSHLVVCFDSCIRSVAERN</sequence>
<protein>
    <submittedName>
        <fullName evidence="1">Uncharacterized protein</fullName>
    </submittedName>
</protein>
<organism evidence="1">
    <name type="scientific">Anguilla anguilla</name>
    <name type="common">European freshwater eel</name>
    <name type="synonym">Muraena anguilla</name>
    <dbReference type="NCBI Taxonomy" id="7936"/>
    <lineage>
        <taxon>Eukaryota</taxon>
        <taxon>Metazoa</taxon>
        <taxon>Chordata</taxon>
        <taxon>Craniata</taxon>
        <taxon>Vertebrata</taxon>
        <taxon>Euteleostomi</taxon>
        <taxon>Actinopterygii</taxon>
        <taxon>Neopterygii</taxon>
        <taxon>Teleostei</taxon>
        <taxon>Anguilliformes</taxon>
        <taxon>Anguillidae</taxon>
        <taxon>Anguilla</taxon>
    </lineage>
</organism>
<dbReference type="AlphaFoldDB" id="A0A0E9Q6Y6"/>
<accession>A0A0E9Q6Y6</accession>
<reference evidence="1" key="1">
    <citation type="submission" date="2014-11" db="EMBL/GenBank/DDBJ databases">
        <authorList>
            <person name="Amaro Gonzalez C."/>
        </authorList>
    </citation>
    <scope>NUCLEOTIDE SEQUENCE</scope>
</reference>
<name>A0A0E9Q6Y6_ANGAN</name>